<dbReference type="PANTHER" id="PTHR42703">
    <property type="entry name" value="NADH DEHYDROGENASE"/>
    <property type="match status" value="1"/>
</dbReference>
<feature type="transmembrane region" description="Helical" evidence="8">
    <location>
        <begin position="368"/>
        <end position="393"/>
    </location>
</feature>
<dbReference type="Proteomes" id="UP000727490">
    <property type="component" value="Unassembled WGS sequence"/>
</dbReference>
<keyword evidence="4 7" id="KW-0812">Transmembrane</keyword>
<dbReference type="Pfam" id="PF00361">
    <property type="entry name" value="Proton_antipo_M"/>
    <property type="match status" value="1"/>
</dbReference>
<feature type="transmembrane region" description="Helical" evidence="8">
    <location>
        <begin position="270"/>
        <end position="292"/>
    </location>
</feature>
<dbReference type="AlphaFoldDB" id="A0A951IX79"/>
<feature type="transmembrane region" description="Helical" evidence="8">
    <location>
        <begin position="204"/>
        <end position="228"/>
    </location>
</feature>
<feature type="transmembrane region" description="Helical" evidence="8">
    <location>
        <begin position="69"/>
        <end position="96"/>
    </location>
</feature>
<feature type="transmembrane region" description="Helical" evidence="8">
    <location>
        <begin position="108"/>
        <end position="127"/>
    </location>
</feature>
<name>A0A951IX79_9BACT</name>
<evidence type="ECO:0000256" key="6">
    <source>
        <dbReference type="ARBA" id="ARBA00023136"/>
    </source>
</evidence>
<feature type="transmembrane region" description="Helical" evidence="8">
    <location>
        <begin position="164"/>
        <end position="184"/>
    </location>
</feature>
<feature type="transmembrane region" description="Helical" evidence="8">
    <location>
        <begin position="6"/>
        <end position="25"/>
    </location>
</feature>
<comment type="caution">
    <text evidence="10">The sequence shown here is derived from an EMBL/GenBank/DDBJ whole genome shotgun (WGS) entry which is preliminary data.</text>
</comment>
<feature type="transmembrane region" description="Helical" evidence="8">
    <location>
        <begin position="32"/>
        <end position="49"/>
    </location>
</feature>
<feature type="transmembrane region" description="Helical" evidence="8">
    <location>
        <begin position="455"/>
        <end position="473"/>
    </location>
</feature>
<dbReference type="GO" id="GO:0005886">
    <property type="term" value="C:plasma membrane"/>
    <property type="evidence" value="ECO:0007669"/>
    <property type="project" value="UniProtKB-SubCell"/>
</dbReference>
<dbReference type="EMBL" id="RPHB01000004">
    <property type="protein sequence ID" value="MBW3467939.1"/>
    <property type="molecule type" value="Genomic_DNA"/>
</dbReference>
<dbReference type="PANTHER" id="PTHR42703:SF1">
    <property type="entry name" value="NA(+)_H(+) ANTIPORTER SUBUNIT D1"/>
    <property type="match status" value="1"/>
</dbReference>
<dbReference type="InterPro" id="IPR050586">
    <property type="entry name" value="CPA3_Na-H_Antiporter_D"/>
</dbReference>
<feature type="transmembrane region" description="Helical" evidence="8">
    <location>
        <begin position="299"/>
        <end position="323"/>
    </location>
</feature>
<evidence type="ECO:0000313" key="10">
    <source>
        <dbReference type="EMBL" id="MBW3467939.1"/>
    </source>
</evidence>
<protein>
    <submittedName>
        <fullName evidence="10">Na+/H+ antiporter subunit D</fullName>
    </submittedName>
</protein>
<dbReference type="RefSeq" id="WP_219288494.1">
    <property type="nucleotide sequence ID" value="NZ_RPHB01000004.1"/>
</dbReference>
<evidence type="ECO:0000256" key="8">
    <source>
        <dbReference type="SAM" id="Phobius"/>
    </source>
</evidence>
<evidence type="ECO:0000256" key="7">
    <source>
        <dbReference type="RuleBase" id="RU000320"/>
    </source>
</evidence>
<reference evidence="10 11" key="1">
    <citation type="journal article" date="2020" name="Syst. Appl. Microbiol.">
        <title>Arthrospiribacter ruber gen. nov., sp. nov., a novel bacterium isolated from Arthrospira cultures.</title>
        <authorList>
            <person name="Waleron M."/>
            <person name="Misztak A."/>
            <person name="Waleron M.M."/>
            <person name="Furmaniak M."/>
            <person name="Mrozik A."/>
            <person name="Waleron K."/>
        </authorList>
    </citation>
    <scope>NUCLEOTIDE SEQUENCE [LARGE SCALE GENOMIC DNA]</scope>
    <source>
        <strain evidence="10 11">DPMB0001</strain>
    </source>
</reference>
<keyword evidence="3" id="KW-1003">Cell membrane</keyword>
<keyword evidence="5 8" id="KW-1133">Transmembrane helix</keyword>
<evidence type="ECO:0000313" key="11">
    <source>
        <dbReference type="Proteomes" id="UP000727490"/>
    </source>
</evidence>
<feature type="transmembrane region" description="Helical" evidence="8">
    <location>
        <begin position="133"/>
        <end position="152"/>
    </location>
</feature>
<comment type="similarity">
    <text evidence="2">Belongs to the CPA3 antiporters (TC 2.A.63) subunit D family.</text>
</comment>
<feature type="transmembrane region" description="Helical" evidence="8">
    <location>
        <begin position="405"/>
        <end position="423"/>
    </location>
</feature>
<accession>A0A951IX79</accession>
<proteinExistence type="inferred from homology"/>
<keyword evidence="11" id="KW-1185">Reference proteome</keyword>
<evidence type="ECO:0000256" key="5">
    <source>
        <dbReference type="ARBA" id="ARBA00022989"/>
    </source>
</evidence>
<evidence type="ECO:0000259" key="9">
    <source>
        <dbReference type="Pfam" id="PF00361"/>
    </source>
</evidence>
<feature type="domain" description="NADH:quinone oxidoreductase/Mrp antiporter transmembrane" evidence="9">
    <location>
        <begin position="129"/>
        <end position="418"/>
    </location>
</feature>
<evidence type="ECO:0000256" key="3">
    <source>
        <dbReference type="ARBA" id="ARBA00022475"/>
    </source>
</evidence>
<gene>
    <name evidence="10" type="ORF">EGN73_08940</name>
</gene>
<feature type="transmembrane region" description="Helical" evidence="8">
    <location>
        <begin position="240"/>
        <end position="258"/>
    </location>
</feature>
<sequence>MSNIWIVLPILFQLTSAVLLLFFWNYIKIQKILSALLSLLGLGISLVLFKEVYNEGLLVTQSGNWSAPFGISFVADTFGTTMVLLASVAGLAVSVFASASMTKARLQFGFYPMLHFLIMGLQGAFLTGDIFNLYVWFEVIIISSFVLITIGGKKAQLEGAIKYVALNLLASVFFLIGIAFLYGLTGSLNMADLALKVQEIDNKGLINVTASLFLVAFGIKSAVFPLYFWLPASYHTPPPAVAAIFGGLLTKVGVYAMVRTFTLIFVGDEFLSVILSVMAALTILSGGLGAMVHQHLGKIFGYFIICHIGFMMAGVGMMTELAIMGTVFYLVHDIVVKTNLFMVSGIVLKINGTQNIKELGGMYQNYPLLSLLMAIPLFSLVGIPPLSGFWAKLFFIQGGLESNEYLLIAFIVLGSFLTLWVIAKVWAEVFWKKGENLPKKARGIYFRELGRRQKLALILPVVFLSIISLYIGLGAENIVSLSERIAKELMNPEAYIEAVMSKKLNAL</sequence>
<organism evidence="10 11">
    <name type="scientific">Arthrospiribacter ruber</name>
    <dbReference type="NCBI Taxonomy" id="2487934"/>
    <lineage>
        <taxon>Bacteria</taxon>
        <taxon>Pseudomonadati</taxon>
        <taxon>Bacteroidota</taxon>
        <taxon>Cytophagia</taxon>
        <taxon>Cytophagales</taxon>
        <taxon>Cyclobacteriaceae</taxon>
        <taxon>Arthrospiribacter</taxon>
    </lineage>
</organism>
<evidence type="ECO:0000256" key="2">
    <source>
        <dbReference type="ARBA" id="ARBA00005346"/>
    </source>
</evidence>
<feature type="transmembrane region" description="Helical" evidence="8">
    <location>
        <begin position="329"/>
        <end position="348"/>
    </location>
</feature>
<dbReference type="InterPro" id="IPR001750">
    <property type="entry name" value="ND/Mrp_TM"/>
</dbReference>
<evidence type="ECO:0000256" key="1">
    <source>
        <dbReference type="ARBA" id="ARBA00004651"/>
    </source>
</evidence>
<keyword evidence="6 8" id="KW-0472">Membrane</keyword>
<comment type="subcellular location">
    <subcellularLocation>
        <location evidence="1">Cell membrane</location>
        <topology evidence="1">Multi-pass membrane protein</topology>
    </subcellularLocation>
    <subcellularLocation>
        <location evidence="7">Membrane</location>
        <topology evidence="7">Multi-pass membrane protein</topology>
    </subcellularLocation>
</comment>
<evidence type="ECO:0000256" key="4">
    <source>
        <dbReference type="ARBA" id="ARBA00022692"/>
    </source>
</evidence>